<feature type="non-terminal residue" evidence="1">
    <location>
        <position position="1"/>
    </location>
</feature>
<reference evidence="1" key="1">
    <citation type="submission" date="2018-05" db="EMBL/GenBank/DDBJ databases">
        <authorList>
            <person name="Lanie J.A."/>
            <person name="Ng W.-L."/>
            <person name="Kazmierczak K.M."/>
            <person name="Andrzejewski T.M."/>
            <person name="Davidsen T.M."/>
            <person name="Wayne K.J."/>
            <person name="Tettelin H."/>
            <person name="Glass J.I."/>
            <person name="Rusch D."/>
            <person name="Podicherti R."/>
            <person name="Tsui H.-C.T."/>
            <person name="Winkler M.E."/>
        </authorList>
    </citation>
    <scope>NUCLEOTIDE SEQUENCE</scope>
</reference>
<name>A0A381RTF0_9ZZZZ</name>
<proteinExistence type="predicted"/>
<sequence>TRVAPTALALKPWRSAFRSTLIGRGELFSTRPGRTIFSPETVVVQNFVKADSISGLDTIS</sequence>
<organism evidence="1">
    <name type="scientific">marine metagenome</name>
    <dbReference type="NCBI Taxonomy" id="408172"/>
    <lineage>
        <taxon>unclassified sequences</taxon>
        <taxon>metagenomes</taxon>
        <taxon>ecological metagenomes</taxon>
    </lineage>
</organism>
<protein>
    <submittedName>
        <fullName evidence="1">Uncharacterized protein</fullName>
    </submittedName>
</protein>
<accession>A0A381RTF0</accession>
<gene>
    <name evidence="1" type="ORF">METZ01_LOCUS48019</name>
</gene>
<feature type="non-terminal residue" evidence="1">
    <location>
        <position position="60"/>
    </location>
</feature>
<dbReference type="AlphaFoldDB" id="A0A381RTF0"/>
<evidence type="ECO:0000313" key="1">
    <source>
        <dbReference type="EMBL" id="SUZ95165.1"/>
    </source>
</evidence>
<dbReference type="EMBL" id="UINC01002300">
    <property type="protein sequence ID" value="SUZ95165.1"/>
    <property type="molecule type" value="Genomic_DNA"/>
</dbReference>